<sequence length="303" mass="33634">MLRIATKLIQNTPYFLHSLEHVMAKARALKQIRESIATKDGDGVNITRLAGFECPDFSPFLMIDELKSEDSADYIGGFPPHPHRGIETLTYMLNGHFQHKDHMGNVGELRSGGAQWMAAGRGVIHSEMPIMTEGQLHGFQIWINQPAAKKMTPARYHDFQPESITEYRSELHDLLRVIAGNLEVNGRILSGPLTETGVPLTVADWRSDTPTTLIAKVSKHFQCMVFVYQGTLSIDGQKLTQGHLGLMGEGDELKLTASPNCGVLIFAGEPIREPIVHYGPFVMNSVDEINQAINDYNSGHFVD</sequence>
<dbReference type="PIRSF" id="PIRSF006232">
    <property type="entry name" value="Pirin"/>
    <property type="match status" value="1"/>
</dbReference>
<dbReference type="SUPFAM" id="SSF51182">
    <property type="entry name" value="RmlC-like cupins"/>
    <property type="match status" value="1"/>
</dbReference>
<evidence type="ECO:0000259" key="5">
    <source>
        <dbReference type="Pfam" id="PF05726"/>
    </source>
</evidence>
<organism evidence="6">
    <name type="scientific">Vibrio vulnificus</name>
    <dbReference type="NCBI Taxonomy" id="672"/>
    <lineage>
        <taxon>Bacteria</taxon>
        <taxon>Pseudomonadati</taxon>
        <taxon>Pseudomonadota</taxon>
        <taxon>Gammaproteobacteria</taxon>
        <taxon>Vibrionales</taxon>
        <taxon>Vibrionaceae</taxon>
        <taxon>Vibrio</taxon>
    </lineage>
</organism>
<reference evidence="6" key="2">
    <citation type="submission" date="2019-01" db="EMBL/GenBank/DDBJ databases">
        <authorList>
            <consortium name="NCBI Pathogen Detection Project"/>
        </authorList>
    </citation>
    <scope>NUCLEOTIDE SEQUENCE</scope>
    <source>
        <strain evidence="6">BCW_3452</strain>
    </source>
</reference>
<dbReference type="PANTHER" id="PTHR13903">
    <property type="entry name" value="PIRIN-RELATED"/>
    <property type="match status" value="1"/>
</dbReference>
<dbReference type="PANTHER" id="PTHR13903:SF8">
    <property type="entry name" value="PIRIN"/>
    <property type="match status" value="1"/>
</dbReference>
<evidence type="ECO:0000256" key="2">
    <source>
        <dbReference type="PIRSR" id="PIRSR006232-1"/>
    </source>
</evidence>
<dbReference type="Gene3D" id="2.60.120.10">
    <property type="entry name" value="Jelly Rolls"/>
    <property type="match status" value="2"/>
</dbReference>
<name>A0A8H9MZY2_VIBVL</name>
<dbReference type="GO" id="GO:0046872">
    <property type="term" value="F:metal ion binding"/>
    <property type="evidence" value="ECO:0007669"/>
    <property type="project" value="UniProtKB-KW"/>
</dbReference>
<keyword evidence="2" id="KW-0408">Iron</keyword>
<accession>A0A8H9MZY2</accession>
<feature type="binding site" evidence="2">
    <location>
        <position position="125"/>
    </location>
    <ligand>
        <name>Fe cation</name>
        <dbReference type="ChEBI" id="CHEBI:24875"/>
    </ligand>
</feature>
<feature type="binding site" evidence="2">
    <location>
        <position position="127"/>
    </location>
    <ligand>
        <name>Fe cation</name>
        <dbReference type="ChEBI" id="CHEBI:24875"/>
    </ligand>
</feature>
<dbReference type="Pfam" id="PF05726">
    <property type="entry name" value="Pirin_C"/>
    <property type="match status" value="1"/>
</dbReference>
<dbReference type="InterPro" id="IPR012093">
    <property type="entry name" value="Pirin"/>
</dbReference>
<feature type="domain" description="Pirin N-terminal" evidence="4">
    <location>
        <begin position="53"/>
        <end position="143"/>
    </location>
</feature>
<gene>
    <name evidence="6" type="ORF">I7730_10225</name>
</gene>
<evidence type="ECO:0000259" key="4">
    <source>
        <dbReference type="Pfam" id="PF02678"/>
    </source>
</evidence>
<dbReference type="InterPro" id="IPR003829">
    <property type="entry name" value="Pirin_N_dom"/>
</dbReference>
<feature type="binding site" evidence="2">
    <location>
        <position position="83"/>
    </location>
    <ligand>
        <name>Fe cation</name>
        <dbReference type="ChEBI" id="CHEBI:24875"/>
    </ligand>
</feature>
<feature type="domain" description="Pirin C-terminal" evidence="5">
    <location>
        <begin position="204"/>
        <end position="301"/>
    </location>
</feature>
<proteinExistence type="inferred from homology"/>
<dbReference type="Proteomes" id="UP000863257">
    <property type="component" value="Unassembled WGS sequence"/>
</dbReference>
<dbReference type="InterPro" id="IPR014710">
    <property type="entry name" value="RmlC-like_jellyroll"/>
</dbReference>
<dbReference type="InterPro" id="IPR011051">
    <property type="entry name" value="RmlC_Cupin_sf"/>
</dbReference>
<comment type="cofactor">
    <cofactor evidence="2">
        <name>Fe cation</name>
        <dbReference type="ChEBI" id="CHEBI:24875"/>
    </cofactor>
    <text evidence="2">Binds 1 Fe cation per subunit.</text>
</comment>
<dbReference type="Pfam" id="PF02678">
    <property type="entry name" value="Pirin"/>
    <property type="match status" value="1"/>
</dbReference>
<dbReference type="AlphaFoldDB" id="A0A8H9MZY2"/>
<evidence type="ECO:0000256" key="1">
    <source>
        <dbReference type="ARBA" id="ARBA00008416"/>
    </source>
</evidence>
<keyword evidence="2" id="KW-0479">Metal-binding</keyword>
<dbReference type="EMBL" id="DACRBY010000011">
    <property type="protein sequence ID" value="HAS8540164.1"/>
    <property type="molecule type" value="Genomic_DNA"/>
</dbReference>
<comment type="similarity">
    <text evidence="1 3">Belongs to the pirin family.</text>
</comment>
<comment type="caution">
    <text evidence="6">The sequence shown here is derived from an EMBL/GenBank/DDBJ whole genome shotgun (WGS) entry which is preliminary data.</text>
</comment>
<evidence type="ECO:0000313" key="6">
    <source>
        <dbReference type="EMBL" id="HAS8540164.1"/>
    </source>
</evidence>
<reference evidence="6" key="1">
    <citation type="journal article" date="2018" name="Genome Biol.">
        <title>SKESA: strategic k-mer extension for scrupulous assemblies.</title>
        <authorList>
            <person name="Souvorov A."/>
            <person name="Agarwala R."/>
            <person name="Lipman D.J."/>
        </authorList>
    </citation>
    <scope>NUCLEOTIDE SEQUENCE</scope>
    <source>
        <strain evidence="6">BCW_3452</strain>
    </source>
</reference>
<evidence type="ECO:0000256" key="3">
    <source>
        <dbReference type="RuleBase" id="RU003457"/>
    </source>
</evidence>
<protein>
    <submittedName>
        <fullName evidence="6">Pirin family protein</fullName>
    </submittedName>
</protein>
<feature type="binding site" evidence="2">
    <location>
        <position position="81"/>
    </location>
    <ligand>
        <name>Fe cation</name>
        <dbReference type="ChEBI" id="CHEBI:24875"/>
    </ligand>
</feature>
<dbReference type="CDD" id="cd02909">
    <property type="entry name" value="cupin_pirin_N"/>
    <property type="match status" value="1"/>
</dbReference>
<dbReference type="InterPro" id="IPR008778">
    <property type="entry name" value="Pirin_C_dom"/>
</dbReference>